<evidence type="ECO:0000313" key="2">
    <source>
        <dbReference type="EMBL" id="AZA14119.1"/>
    </source>
</evidence>
<accession>A0A3G6J887</accession>
<dbReference type="RefSeq" id="WP_123929086.1">
    <property type="nucleotide sequence ID" value="NZ_CP033896.1"/>
</dbReference>
<feature type="transmembrane region" description="Helical" evidence="1">
    <location>
        <begin position="290"/>
        <end position="312"/>
    </location>
</feature>
<feature type="transmembrane region" description="Helical" evidence="1">
    <location>
        <begin position="318"/>
        <end position="340"/>
    </location>
</feature>
<evidence type="ECO:0000313" key="3">
    <source>
        <dbReference type="Proteomes" id="UP000269019"/>
    </source>
</evidence>
<keyword evidence="1" id="KW-1133">Transmembrane helix</keyword>
<name>A0A3G6J887_9CORY</name>
<sequence precursor="true">MHYFAMHTPTAIVELVISAVVASCLLMAPTWVTIALAAKDRAIAACRRQAQLAQIAASNERLTGNIARIDRIIGGLSPDAQHLVADSWTSVRAAMVQILDRVATPAEASLTDDAIDVGWASLLRLPVIDWHVRHVQGIDDGLTDARMEALERLREDMRAASADIDVLGEKLAVVKSKAIWLAQDPHCPKFVAAYGRIVAEYGQILQPYLDDTVYFPSAQQATTRQPSSRFGFSLLQLPLMLRGRLSEQATATTIASRAWFPGIGIAGARPWIASGGGGLAAVERVKTYRITIVVAALLWGLVMLASQVVAAITFPEWGIIGASTFVVTAVVVSTVAALVAHRRSIRQGFADTSHRGVVNRELHGRIRDVALAEITRISLVLIDADLIARSLGGGDEHNPLVCRWRTLRAIYERDTEGFVELVDEGGDWEPRTMAAYQAASDIARAESNLKELFRFVHGDRAVRQRHLQVCAAYLAAIAPAGYADPATNPGLRSDDDDDDAAMLIALPPGTPVAGAPYPAATPHPHRNCAPEHTPTLACATALLKELELLDMHPDAHDFLPRFRRLITILAAHHPELGNTDPYAITSTQWQPEDLLAHEATMLH</sequence>
<protein>
    <submittedName>
        <fullName evidence="2">Uncharacterized protein</fullName>
    </submittedName>
</protein>
<proteinExistence type="predicted"/>
<keyword evidence="1" id="KW-0812">Transmembrane</keyword>
<dbReference type="KEGG" id="ccho:CCHOA_08650"/>
<dbReference type="Proteomes" id="UP000269019">
    <property type="component" value="Chromosome"/>
</dbReference>
<dbReference type="AlphaFoldDB" id="A0A3G6J887"/>
<gene>
    <name evidence="2" type="ORF">CCHOA_08650</name>
</gene>
<organism evidence="2 3">
    <name type="scientific">Corynebacterium choanae</name>
    <dbReference type="NCBI Taxonomy" id="1862358"/>
    <lineage>
        <taxon>Bacteria</taxon>
        <taxon>Bacillati</taxon>
        <taxon>Actinomycetota</taxon>
        <taxon>Actinomycetes</taxon>
        <taxon>Mycobacteriales</taxon>
        <taxon>Corynebacteriaceae</taxon>
        <taxon>Corynebacterium</taxon>
    </lineage>
</organism>
<reference evidence="2 3" key="1">
    <citation type="submission" date="2018-11" db="EMBL/GenBank/DDBJ databases">
        <authorList>
            <person name="Kleinhagauer T."/>
            <person name="Glaeser S.P."/>
            <person name="Spergser J."/>
            <person name="Ruckert C."/>
            <person name="Kaempfer P."/>
            <person name="Busse H.-J."/>
        </authorList>
    </citation>
    <scope>NUCLEOTIDE SEQUENCE [LARGE SCALE GENOMIC DNA]</scope>
    <source>
        <strain evidence="2 3">200CH</strain>
    </source>
</reference>
<keyword evidence="1" id="KW-0472">Membrane</keyword>
<dbReference type="EMBL" id="CP033896">
    <property type="protein sequence ID" value="AZA14119.1"/>
    <property type="molecule type" value="Genomic_DNA"/>
</dbReference>
<evidence type="ECO:0000256" key="1">
    <source>
        <dbReference type="SAM" id="Phobius"/>
    </source>
</evidence>
<keyword evidence="3" id="KW-1185">Reference proteome</keyword>
<feature type="transmembrane region" description="Helical" evidence="1">
    <location>
        <begin position="12"/>
        <end position="38"/>
    </location>
</feature>